<sequence>MALVAGRVNLQDAVRSSVSRGKSITDAYGSAALKTSDPVNHFQHFIGRRTPLMVVVSPQDTVVSSVKNGGRLAHLARAAGASVKVVQVSGQHLTHGDVNAEVGRQIGAFFLRHR</sequence>
<dbReference type="SUPFAM" id="SSF53474">
    <property type="entry name" value="alpha/beta-Hydrolases"/>
    <property type="match status" value="1"/>
</dbReference>
<organism evidence="1 2">
    <name type="scientific">Deinococcus rubellus</name>
    <dbReference type="NCBI Taxonomy" id="1889240"/>
    <lineage>
        <taxon>Bacteria</taxon>
        <taxon>Thermotogati</taxon>
        <taxon>Deinococcota</taxon>
        <taxon>Deinococci</taxon>
        <taxon>Deinococcales</taxon>
        <taxon>Deinococcaceae</taxon>
        <taxon>Deinococcus</taxon>
    </lineage>
</organism>
<accession>A0ABY5YES2</accession>
<dbReference type="InterPro" id="IPR029058">
    <property type="entry name" value="AB_hydrolase_fold"/>
</dbReference>
<name>A0ABY5YES2_9DEIO</name>
<dbReference type="Proteomes" id="UP001060261">
    <property type="component" value="Chromosome"/>
</dbReference>
<reference evidence="1" key="1">
    <citation type="submission" date="2022-09" db="EMBL/GenBank/DDBJ databases">
        <title>genome sequence of Deinococcus rubellus.</title>
        <authorList>
            <person name="Srinivasan S."/>
        </authorList>
    </citation>
    <scope>NUCLEOTIDE SEQUENCE</scope>
    <source>
        <strain evidence="1">Ant6</strain>
    </source>
</reference>
<dbReference type="EMBL" id="CP104213">
    <property type="protein sequence ID" value="UWX63559.1"/>
    <property type="molecule type" value="Genomic_DNA"/>
</dbReference>
<evidence type="ECO:0000313" key="2">
    <source>
        <dbReference type="Proteomes" id="UP001060261"/>
    </source>
</evidence>
<keyword evidence="2" id="KW-1185">Reference proteome</keyword>
<protein>
    <recommendedName>
        <fullName evidence="3">Alpha/beta hydrolase</fullName>
    </recommendedName>
</protein>
<evidence type="ECO:0008006" key="3">
    <source>
        <dbReference type="Google" id="ProtNLM"/>
    </source>
</evidence>
<proteinExistence type="predicted"/>
<dbReference type="RefSeq" id="WP_260559844.1">
    <property type="nucleotide sequence ID" value="NZ_CP104213.1"/>
</dbReference>
<evidence type="ECO:0000313" key="1">
    <source>
        <dbReference type="EMBL" id="UWX63559.1"/>
    </source>
</evidence>
<gene>
    <name evidence="1" type="ORF">N0D28_12545</name>
</gene>